<evidence type="ECO:0000256" key="6">
    <source>
        <dbReference type="SAM" id="MobiDB-lite"/>
    </source>
</evidence>
<feature type="compositionally biased region" description="Basic and acidic residues" evidence="6">
    <location>
        <begin position="270"/>
        <end position="286"/>
    </location>
</feature>
<evidence type="ECO:0000256" key="1">
    <source>
        <dbReference type="ARBA" id="ARBA00001947"/>
    </source>
</evidence>
<dbReference type="PANTHER" id="PTHR42813">
    <property type="entry name" value="ZINC-TYPE ALCOHOL DEHYDROGENASE-LIKE"/>
    <property type="match status" value="1"/>
</dbReference>
<gene>
    <name evidence="8" type="ordered locus">MYSTI_06942</name>
</gene>
<dbReference type="SUPFAM" id="SSF51735">
    <property type="entry name" value="NAD(P)-binding Rossmann-fold domains"/>
    <property type="match status" value="1"/>
</dbReference>
<dbReference type="InterPro" id="IPR036291">
    <property type="entry name" value="NAD(P)-bd_dom_sf"/>
</dbReference>
<dbReference type="GO" id="GO:0008270">
    <property type="term" value="F:zinc ion binding"/>
    <property type="evidence" value="ECO:0007669"/>
    <property type="project" value="InterPro"/>
</dbReference>
<dbReference type="AlphaFoldDB" id="L7UNY7"/>
<dbReference type="HOGENOM" id="CLU_026673_11_3_7"/>
<reference evidence="8 9" key="1">
    <citation type="journal article" date="2013" name="Genome Announc.">
        <title>Complete genome sequence of Myxococcus stipitatus strain DSM 14675, a fruiting myxobacterium.</title>
        <authorList>
            <person name="Huntley S."/>
            <person name="Kneip S."/>
            <person name="Treuner-Lange A."/>
            <person name="Sogaard-Andersen L."/>
        </authorList>
    </citation>
    <scope>NUCLEOTIDE SEQUENCE [LARGE SCALE GENOMIC DNA]</scope>
    <source>
        <strain evidence="9">DSM 14675 / JCM 12634 / Mx s8</strain>
    </source>
</reference>
<proteinExistence type="inferred from homology"/>
<keyword evidence="2 5" id="KW-0479">Metal-binding</keyword>
<dbReference type="CDD" id="cd08283">
    <property type="entry name" value="FDH_like_1"/>
    <property type="match status" value="1"/>
</dbReference>
<dbReference type="KEGG" id="msd:MYSTI_06942"/>
<dbReference type="Pfam" id="PF08240">
    <property type="entry name" value="ADH_N"/>
    <property type="match status" value="1"/>
</dbReference>
<evidence type="ECO:0000313" key="9">
    <source>
        <dbReference type="Proteomes" id="UP000011131"/>
    </source>
</evidence>
<accession>L7UNY7</accession>
<dbReference type="PANTHER" id="PTHR42813:SF7">
    <property type="entry name" value="ALCOHOL DEHYDROGENASE (ZN-DEPENDENT)-RELATED"/>
    <property type="match status" value="1"/>
</dbReference>
<dbReference type="InterPro" id="IPR002328">
    <property type="entry name" value="ADH_Zn_CS"/>
</dbReference>
<dbReference type="SUPFAM" id="SSF50129">
    <property type="entry name" value="GroES-like"/>
    <property type="match status" value="1"/>
</dbReference>
<keyword evidence="9" id="KW-1185">Reference proteome</keyword>
<dbReference type="InterPro" id="IPR013149">
    <property type="entry name" value="ADH-like_C"/>
</dbReference>
<dbReference type="PROSITE" id="PS00059">
    <property type="entry name" value="ADH_ZINC"/>
    <property type="match status" value="1"/>
</dbReference>
<dbReference type="STRING" id="1278073.MYSTI_06942"/>
<keyword evidence="4" id="KW-0560">Oxidoreductase</keyword>
<evidence type="ECO:0000256" key="4">
    <source>
        <dbReference type="ARBA" id="ARBA00023002"/>
    </source>
</evidence>
<dbReference type="Proteomes" id="UP000011131">
    <property type="component" value="Chromosome"/>
</dbReference>
<comment type="cofactor">
    <cofactor evidence="1 5">
        <name>Zn(2+)</name>
        <dbReference type="ChEBI" id="CHEBI:29105"/>
    </cofactor>
</comment>
<keyword evidence="3 5" id="KW-0862">Zinc</keyword>
<comment type="similarity">
    <text evidence="5">Belongs to the zinc-containing alcohol dehydrogenase family.</text>
</comment>
<dbReference type="Gene3D" id="3.40.50.720">
    <property type="entry name" value="NAD(P)-binding Rossmann-like Domain"/>
    <property type="match status" value="1"/>
</dbReference>
<evidence type="ECO:0000313" key="8">
    <source>
        <dbReference type="EMBL" id="AGC48214.1"/>
    </source>
</evidence>
<feature type="domain" description="Enoyl reductase (ER)" evidence="7">
    <location>
        <begin position="8"/>
        <end position="393"/>
    </location>
</feature>
<dbReference type="PATRIC" id="fig|1278073.3.peg.7049"/>
<organism evidence="8 9">
    <name type="scientific">Myxococcus stipitatus (strain DSM 14675 / JCM 12634 / Mx s8)</name>
    <dbReference type="NCBI Taxonomy" id="1278073"/>
    <lineage>
        <taxon>Bacteria</taxon>
        <taxon>Pseudomonadati</taxon>
        <taxon>Myxococcota</taxon>
        <taxon>Myxococcia</taxon>
        <taxon>Myxococcales</taxon>
        <taxon>Cystobacterineae</taxon>
        <taxon>Myxococcaceae</taxon>
        <taxon>Myxococcus</taxon>
    </lineage>
</organism>
<dbReference type="Gene3D" id="3.90.180.10">
    <property type="entry name" value="Medium-chain alcohol dehydrogenases, catalytic domain"/>
    <property type="match status" value="1"/>
</dbReference>
<dbReference type="eggNOG" id="COG1063">
    <property type="taxonomic scope" value="Bacteria"/>
</dbReference>
<dbReference type="EMBL" id="CP004025">
    <property type="protein sequence ID" value="AGC48214.1"/>
    <property type="molecule type" value="Genomic_DNA"/>
</dbReference>
<dbReference type="InterPro" id="IPR013154">
    <property type="entry name" value="ADH-like_N"/>
</dbReference>
<dbReference type="SMART" id="SM00829">
    <property type="entry name" value="PKS_ER"/>
    <property type="match status" value="1"/>
</dbReference>
<dbReference type="OrthoDB" id="9774952at2"/>
<dbReference type="GO" id="GO:0016616">
    <property type="term" value="F:oxidoreductase activity, acting on the CH-OH group of donors, NAD or NADP as acceptor"/>
    <property type="evidence" value="ECO:0007669"/>
    <property type="project" value="UniProtKB-ARBA"/>
</dbReference>
<dbReference type="InterPro" id="IPR020843">
    <property type="entry name" value="ER"/>
</dbReference>
<sequence length="406" mass="43182">MKAVVFHGIGDIRLDDVEEPRLEKPTDAVVRLTASAICGTDLHMIRGTMPGMKPGTILGHEGVGSIEALGDDVRNFSLGDRVVIPSTIACGNCVYCRAGYHSQCNEANPNGPAAGTAFYGGPAQSGPFHGMQAEKVRVPFASAGLVKVPDGVSDEQAILLSDIFPTGYFGAELAEIKPGDTVAVFGCGPVGLFAIVSARLMGAGRVFAVDCHEDRLDLARSQGAEVINFDEEDPVKTLLRLTRGIGVDRAIDAVGVDAEHAHSGPASKRTGTERAEDRREVKEAAPRTHPSGPNWVPGDAPAQVLTWAVEALAKAGTLSIIGVYPAQVHTFPIGLAMNKNLTMNMGNCNHRKYIPKLLELVRAGQVDPTAILSHVEPMGSALDAYRNFDLRKPGWVKVELEPSQLQ</sequence>
<dbReference type="RefSeq" id="WP_015352468.1">
    <property type="nucleotide sequence ID" value="NC_020126.1"/>
</dbReference>
<name>L7UNY7_MYXSD</name>
<protein>
    <submittedName>
        <fullName evidence="8">Zinc-binding dehydrogenase family oxidoreductase</fullName>
    </submittedName>
</protein>
<evidence type="ECO:0000256" key="5">
    <source>
        <dbReference type="RuleBase" id="RU361277"/>
    </source>
</evidence>
<dbReference type="InterPro" id="IPR011032">
    <property type="entry name" value="GroES-like_sf"/>
</dbReference>
<evidence type="ECO:0000256" key="2">
    <source>
        <dbReference type="ARBA" id="ARBA00022723"/>
    </source>
</evidence>
<dbReference type="Pfam" id="PF00107">
    <property type="entry name" value="ADH_zinc_N"/>
    <property type="match status" value="1"/>
</dbReference>
<feature type="region of interest" description="Disordered" evidence="6">
    <location>
        <begin position="258"/>
        <end position="297"/>
    </location>
</feature>
<evidence type="ECO:0000259" key="7">
    <source>
        <dbReference type="SMART" id="SM00829"/>
    </source>
</evidence>
<evidence type="ECO:0000256" key="3">
    <source>
        <dbReference type="ARBA" id="ARBA00022833"/>
    </source>
</evidence>